<comment type="caution">
    <text evidence="8">The sequence shown here is derived from an EMBL/GenBank/DDBJ whole genome shotgun (WGS) entry which is preliminary data.</text>
</comment>
<dbReference type="Proteomes" id="UP000295573">
    <property type="component" value="Unassembled WGS sequence"/>
</dbReference>
<dbReference type="EMBL" id="SLWR01000013">
    <property type="protein sequence ID" value="TCO42435.1"/>
    <property type="molecule type" value="Genomic_DNA"/>
</dbReference>
<dbReference type="InterPro" id="IPR020846">
    <property type="entry name" value="MFS_dom"/>
</dbReference>
<dbReference type="InterPro" id="IPR036259">
    <property type="entry name" value="MFS_trans_sf"/>
</dbReference>
<gene>
    <name evidence="8" type="ORF">EV646_11357</name>
</gene>
<feature type="transmembrane region" description="Helical" evidence="6">
    <location>
        <begin position="95"/>
        <end position="114"/>
    </location>
</feature>
<protein>
    <submittedName>
        <fullName evidence="8">DHA1 family inner membrane transport protein</fullName>
    </submittedName>
</protein>
<organism evidence="8 9">
    <name type="scientific">Kribbella antiqua</name>
    <dbReference type="NCBI Taxonomy" id="2512217"/>
    <lineage>
        <taxon>Bacteria</taxon>
        <taxon>Bacillati</taxon>
        <taxon>Actinomycetota</taxon>
        <taxon>Actinomycetes</taxon>
        <taxon>Propionibacteriales</taxon>
        <taxon>Kribbellaceae</taxon>
        <taxon>Kribbella</taxon>
    </lineage>
</organism>
<evidence type="ECO:0000313" key="9">
    <source>
        <dbReference type="Proteomes" id="UP000295573"/>
    </source>
</evidence>
<sequence>MHDQAYQAQCRSAELRHRPGEADRRATLILLALALGTFAIGTGEFGSNGIVQLFADDLDVSVPAATYAVTAYALGVVVGSPVLSIAAARLNRRTLLLALVGLFLVGNVLSAVASDLGMLAIARFITGTVQGAYFGAGAVVAAYAYGPGKGGKAFAAVMTGLTIATIIGSPIGTFIGQQAGWQALYVTVAGIGLCAGTAIRYCVPRTPALDGGPVRQELGALRRPMVWVTMAIAALGISSIFAVYTFIGPYVTEAAGADQAIIPVALAVFGVGMAAGNWLGGRLADEYPYRGVVLGYGTVLVFLVLVALGGRHLLVLFPALFGVGATMMMAIPTIQVLLTRYAPEAPTLMGALNLASLNLANALGAVGGAIVLDAGWGTLSTAWTGFILTSAGLLLFALTVPRVAPPPAPQQLPLATGHPQKR</sequence>
<dbReference type="Pfam" id="PF07690">
    <property type="entry name" value="MFS_1"/>
    <property type="match status" value="1"/>
</dbReference>
<dbReference type="RefSeq" id="WP_132155291.1">
    <property type="nucleotide sequence ID" value="NZ_SLWR01000013.1"/>
</dbReference>
<evidence type="ECO:0000256" key="4">
    <source>
        <dbReference type="ARBA" id="ARBA00022989"/>
    </source>
</evidence>
<keyword evidence="5 6" id="KW-0472">Membrane</keyword>
<dbReference type="GO" id="GO:0005886">
    <property type="term" value="C:plasma membrane"/>
    <property type="evidence" value="ECO:0007669"/>
    <property type="project" value="UniProtKB-SubCell"/>
</dbReference>
<keyword evidence="9" id="KW-1185">Reference proteome</keyword>
<feature type="transmembrane region" description="Helical" evidence="6">
    <location>
        <begin position="65"/>
        <end position="88"/>
    </location>
</feature>
<feature type="transmembrane region" description="Helical" evidence="6">
    <location>
        <begin position="153"/>
        <end position="175"/>
    </location>
</feature>
<evidence type="ECO:0000256" key="1">
    <source>
        <dbReference type="ARBA" id="ARBA00004651"/>
    </source>
</evidence>
<accession>A0A4R2II82</accession>
<feature type="domain" description="Major facilitator superfamily (MFS) profile" evidence="7">
    <location>
        <begin position="29"/>
        <end position="408"/>
    </location>
</feature>
<dbReference type="InterPro" id="IPR011701">
    <property type="entry name" value="MFS"/>
</dbReference>
<keyword evidence="3 6" id="KW-0812">Transmembrane</keyword>
<feature type="transmembrane region" description="Helical" evidence="6">
    <location>
        <begin position="26"/>
        <end position="45"/>
    </location>
</feature>
<dbReference type="OrthoDB" id="9814237at2"/>
<evidence type="ECO:0000259" key="7">
    <source>
        <dbReference type="PROSITE" id="PS50850"/>
    </source>
</evidence>
<evidence type="ECO:0000256" key="2">
    <source>
        <dbReference type="ARBA" id="ARBA00022475"/>
    </source>
</evidence>
<evidence type="ECO:0000256" key="5">
    <source>
        <dbReference type="ARBA" id="ARBA00023136"/>
    </source>
</evidence>
<dbReference type="SUPFAM" id="SSF103473">
    <property type="entry name" value="MFS general substrate transporter"/>
    <property type="match status" value="1"/>
</dbReference>
<feature type="transmembrane region" description="Helical" evidence="6">
    <location>
        <begin position="315"/>
        <end position="338"/>
    </location>
</feature>
<keyword evidence="4 6" id="KW-1133">Transmembrane helix</keyword>
<dbReference type="InterPro" id="IPR050189">
    <property type="entry name" value="MFS_Efflux_Transporters"/>
</dbReference>
<dbReference type="Gene3D" id="1.20.1250.20">
    <property type="entry name" value="MFS general substrate transporter like domains"/>
    <property type="match status" value="2"/>
</dbReference>
<evidence type="ECO:0000256" key="6">
    <source>
        <dbReference type="SAM" id="Phobius"/>
    </source>
</evidence>
<feature type="transmembrane region" description="Helical" evidence="6">
    <location>
        <begin position="224"/>
        <end position="247"/>
    </location>
</feature>
<proteinExistence type="predicted"/>
<feature type="transmembrane region" description="Helical" evidence="6">
    <location>
        <begin position="181"/>
        <end position="203"/>
    </location>
</feature>
<evidence type="ECO:0000256" key="3">
    <source>
        <dbReference type="ARBA" id="ARBA00022692"/>
    </source>
</evidence>
<evidence type="ECO:0000313" key="8">
    <source>
        <dbReference type="EMBL" id="TCO42435.1"/>
    </source>
</evidence>
<feature type="transmembrane region" description="Helical" evidence="6">
    <location>
        <begin position="382"/>
        <end position="400"/>
    </location>
</feature>
<dbReference type="PANTHER" id="PTHR43124:SF3">
    <property type="entry name" value="CHLORAMPHENICOL EFFLUX PUMP RV0191"/>
    <property type="match status" value="1"/>
</dbReference>
<feature type="transmembrane region" description="Helical" evidence="6">
    <location>
        <begin position="291"/>
        <end position="309"/>
    </location>
</feature>
<dbReference type="PROSITE" id="PS50850">
    <property type="entry name" value="MFS"/>
    <property type="match status" value="1"/>
</dbReference>
<dbReference type="GO" id="GO:0022857">
    <property type="term" value="F:transmembrane transporter activity"/>
    <property type="evidence" value="ECO:0007669"/>
    <property type="project" value="InterPro"/>
</dbReference>
<keyword evidence="2" id="KW-1003">Cell membrane</keyword>
<comment type="subcellular location">
    <subcellularLocation>
        <location evidence="1">Cell membrane</location>
        <topology evidence="1">Multi-pass membrane protein</topology>
    </subcellularLocation>
</comment>
<feature type="transmembrane region" description="Helical" evidence="6">
    <location>
        <begin position="350"/>
        <end position="370"/>
    </location>
</feature>
<dbReference type="AlphaFoldDB" id="A0A4R2II82"/>
<name>A0A4R2II82_9ACTN</name>
<feature type="transmembrane region" description="Helical" evidence="6">
    <location>
        <begin position="120"/>
        <end position="146"/>
    </location>
</feature>
<feature type="transmembrane region" description="Helical" evidence="6">
    <location>
        <begin position="259"/>
        <end position="279"/>
    </location>
</feature>
<dbReference type="CDD" id="cd17324">
    <property type="entry name" value="MFS_NepI_like"/>
    <property type="match status" value="1"/>
</dbReference>
<reference evidence="8 9" key="1">
    <citation type="journal article" date="2015" name="Stand. Genomic Sci.">
        <title>Genomic Encyclopedia of Bacterial and Archaeal Type Strains, Phase III: the genomes of soil and plant-associated and newly described type strains.</title>
        <authorList>
            <person name="Whitman W.B."/>
            <person name="Woyke T."/>
            <person name="Klenk H.P."/>
            <person name="Zhou Y."/>
            <person name="Lilburn T.G."/>
            <person name="Beck B.J."/>
            <person name="De Vos P."/>
            <person name="Vandamme P."/>
            <person name="Eisen J.A."/>
            <person name="Garrity G."/>
            <person name="Hugenholtz P."/>
            <person name="Kyrpides N.C."/>
        </authorList>
    </citation>
    <scope>NUCLEOTIDE SEQUENCE [LARGE SCALE GENOMIC DNA]</scope>
    <source>
        <strain evidence="8 9">VKM Ac-2541</strain>
    </source>
</reference>
<dbReference type="PANTHER" id="PTHR43124">
    <property type="entry name" value="PURINE EFFLUX PUMP PBUE"/>
    <property type="match status" value="1"/>
</dbReference>